<dbReference type="InterPro" id="IPR014939">
    <property type="entry name" value="CDT1_Gemini-bd-like"/>
</dbReference>
<dbReference type="InterPro" id="IPR038090">
    <property type="entry name" value="Cdt1_C_WH_dom_sf"/>
</dbReference>
<dbReference type="GO" id="GO:0000278">
    <property type="term" value="P:mitotic cell cycle"/>
    <property type="evidence" value="ECO:0007669"/>
    <property type="project" value="TreeGrafter"/>
</dbReference>
<comment type="caution">
    <text evidence="5">The sequence shown here is derived from an EMBL/GenBank/DDBJ whole genome shotgun (WGS) entry which is preliminary data.</text>
</comment>
<feature type="compositionally biased region" description="Polar residues" evidence="3">
    <location>
        <begin position="79"/>
        <end position="89"/>
    </location>
</feature>
<dbReference type="GO" id="GO:0070182">
    <property type="term" value="F:DNA polymerase binding"/>
    <property type="evidence" value="ECO:0007669"/>
    <property type="project" value="TreeGrafter"/>
</dbReference>
<dbReference type="InterPro" id="IPR036390">
    <property type="entry name" value="WH_DNA-bd_sf"/>
</dbReference>
<evidence type="ECO:0000259" key="4">
    <source>
        <dbReference type="SMART" id="SM01075"/>
    </source>
</evidence>
<dbReference type="Gene3D" id="1.10.10.1420">
    <property type="entry name" value="DNA replication factor Cdt1, C-terminal WH domain"/>
    <property type="match status" value="1"/>
</dbReference>
<dbReference type="Proteomes" id="UP000554482">
    <property type="component" value="Unassembled WGS sequence"/>
</dbReference>
<evidence type="ECO:0000256" key="1">
    <source>
        <dbReference type="ARBA" id="ARBA00008356"/>
    </source>
</evidence>
<dbReference type="SUPFAM" id="SSF46785">
    <property type="entry name" value="Winged helix' DNA-binding domain"/>
    <property type="match status" value="1"/>
</dbReference>
<feature type="compositionally biased region" description="Polar residues" evidence="3">
    <location>
        <begin position="401"/>
        <end position="417"/>
    </location>
</feature>
<feature type="region of interest" description="Disordered" evidence="3">
    <location>
        <begin position="75"/>
        <end position="106"/>
    </location>
</feature>
<dbReference type="GO" id="GO:0005634">
    <property type="term" value="C:nucleus"/>
    <property type="evidence" value="ECO:0007669"/>
    <property type="project" value="TreeGrafter"/>
</dbReference>
<dbReference type="PANTHER" id="PTHR28637">
    <property type="entry name" value="DNA REPLICATION FACTOR CDT1"/>
    <property type="match status" value="1"/>
</dbReference>
<evidence type="ECO:0000256" key="3">
    <source>
        <dbReference type="SAM" id="MobiDB-lite"/>
    </source>
</evidence>
<dbReference type="InterPro" id="IPR045173">
    <property type="entry name" value="Cdt1"/>
</dbReference>
<keyword evidence="6" id="KW-1185">Reference proteome</keyword>
<proteinExistence type="inferred from homology"/>
<dbReference type="CDD" id="cd08767">
    <property type="entry name" value="Cdt1_c"/>
    <property type="match status" value="1"/>
</dbReference>
<dbReference type="EMBL" id="JABWDY010030148">
    <property type="protein sequence ID" value="KAF5185826.1"/>
    <property type="molecule type" value="Genomic_DNA"/>
</dbReference>
<dbReference type="Pfam" id="PF08839">
    <property type="entry name" value="CDT1"/>
    <property type="match status" value="1"/>
</dbReference>
<dbReference type="GO" id="GO:0030174">
    <property type="term" value="P:regulation of DNA-templated DNA replication initiation"/>
    <property type="evidence" value="ECO:0007669"/>
    <property type="project" value="InterPro"/>
</dbReference>
<dbReference type="Pfam" id="PF16679">
    <property type="entry name" value="CDT1_C"/>
    <property type="match status" value="1"/>
</dbReference>
<protein>
    <submittedName>
        <fullName evidence="5">Cdt1-like protein a chloroplastic</fullName>
    </submittedName>
</protein>
<dbReference type="GO" id="GO:0071163">
    <property type="term" value="P:DNA replication preinitiation complex assembly"/>
    <property type="evidence" value="ECO:0007669"/>
    <property type="project" value="InterPro"/>
</dbReference>
<reference evidence="5 6" key="1">
    <citation type="submission" date="2020-06" db="EMBL/GenBank/DDBJ databases">
        <title>Transcriptomic and genomic resources for Thalictrum thalictroides and T. hernandezii: Facilitating candidate gene discovery in an emerging model plant lineage.</title>
        <authorList>
            <person name="Arias T."/>
            <person name="Riano-Pachon D.M."/>
            <person name="Di Stilio V.S."/>
        </authorList>
    </citation>
    <scope>NUCLEOTIDE SEQUENCE [LARGE SCALE GENOMIC DNA]</scope>
    <source>
        <strain evidence="6">cv. WT478/WT964</strain>
        <tissue evidence="5">Leaves</tissue>
    </source>
</reference>
<evidence type="ECO:0000256" key="2">
    <source>
        <dbReference type="ARBA" id="ARBA00023306"/>
    </source>
</evidence>
<accession>A0A7J6VL15</accession>
<keyword evidence="2" id="KW-0131">Cell cycle</keyword>
<feature type="compositionally biased region" description="Low complexity" evidence="3">
    <location>
        <begin position="8"/>
        <end position="25"/>
    </location>
</feature>
<feature type="domain" description="CDT1 Geminin-binding" evidence="4">
    <location>
        <begin position="112"/>
        <end position="244"/>
    </location>
</feature>
<dbReference type="PANTHER" id="PTHR28637:SF1">
    <property type="entry name" value="DNA REPLICATION FACTOR CDT1"/>
    <property type="match status" value="1"/>
</dbReference>
<feature type="compositionally biased region" description="Polar residues" evidence="3">
    <location>
        <begin position="33"/>
        <end position="43"/>
    </location>
</feature>
<dbReference type="GO" id="GO:0000076">
    <property type="term" value="P:DNA replication checkpoint signaling"/>
    <property type="evidence" value="ECO:0007669"/>
    <property type="project" value="TreeGrafter"/>
</dbReference>
<dbReference type="GO" id="GO:0003677">
    <property type="term" value="F:DNA binding"/>
    <property type="evidence" value="ECO:0007669"/>
    <property type="project" value="InterPro"/>
</dbReference>
<feature type="region of interest" description="Disordered" evidence="3">
    <location>
        <begin position="401"/>
        <end position="420"/>
    </location>
</feature>
<gene>
    <name evidence="5" type="ORF">FRX31_024588</name>
</gene>
<comment type="similarity">
    <text evidence="1">Belongs to the Cdt1 family.</text>
</comment>
<dbReference type="OrthoDB" id="341730at2759"/>
<name>A0A7J6VL15_THATH</name>
<feature type="region of interest" description="Disordered" evidence="3">
    <location>
        <begin position="1"/>
        <end position="58"/>
    </location>
</feature>
<dbReference type="SMART" id="SM01075">
    <property type="entry name" value="CDT1"/>
    <property type="match status" value="1"/>
</dbReference>
<evidence type="ECO:0000313" key="5">
    <source>
        <dbReference type="EMBL" id="KAF5185826.1"/>
    </source>
</evidence>
<sequence>MEAKKVTEATTAETPTKPSSSPFDSFKSKKILRSTSKSMSSDEIQPFLPNTPKPPMQLRSRSRGIAFTLNQVKKEAQKINKSPQKQRSNPLDLIESSTPSKSVKKVKDSIKLPERYEVMTKFYDYMQTTIRLLKSKGTMRSFTNISPGVETLSGRRFTYTHLAQMKYILPEAIELSKVNLVDEHTRCTRSDIEVSLLTDAIKAEGKGKAGIGYCYLSKVFHKRVREFVQTHSEGDEIPMGVLPEPFNSRMKQNCIPSLHVHSESNVLPQQNSVAASHLSWSFKTRFAQKAPISESEKTLLLSTTLNSLSHLEEADTRAEASSDVVPLPRFSRLHVIRNTSLSGVAPVGSTPPRPLEIDDKEPQILDNKACSSKEIHQPDGTPAKLISTPARLMTVTPAMQTPKSCHISQDDASTPSPNKLLRRPSRRLFQTPVKNRHIEDDIVETESSLSNTYLIKLLPEAVRHSIMEKENKANKEQEIAISQAKLRRQMIACLPKLFNMIHLMFQSVKGCVITKEELMHKIITNHLDITDKAELEEQLKLLKELVPDWIREIVASSGDVLLRIDKGLSADLIRRRLTEAL</sequence>
<evidence type="ECO:0000313" key="6">
    <source>
        <dbReference type="Proteomes" id="UP000554482"/>
    </source>
</evidence>
<dbReference type="AlphaFoldDB" id="A0A7J6VL15"/>
<organism evidence="5 6">
    <name type="scientific">Thalictrum thalictroides</name>
    <name type="common">Rue-anemone</name>
    <name type="synonym">Anemone thalictroides</name>
    <dbReference type="NCBI Taxonomy" id="46969"/>
    <lineage>
        <taxon>Eukaryota</taxon>
        <taxon>Viridiplantae</taxon>
        <taxon>Streptophyta</taxon>
        <taxon>Embryophyta</taxon>
        <taxon>Tracheophyta</taxon>
        <taxon>Spermatophyta</taxon>
        <taxon>Magnoliopsida</taxon>
        <taxon>Ranunculales</taxon>
        <taxon>Ranunculaceae</taxon>
        <taxon>Thalictroideae</taxon>
        <taxon>Thalictrum</taxon>
    </lineage>
</organism>
<dbReference type="InterPro" id="IPR032054">
    <property type="entry name" value="Cdt1_C"/>
</dbReference>